<proteinExistence type="predicted"/>
<evidence type="ECO:0000313" key="1">
    <source>
        <dbReference type="EMBL" id="CBX81978.1"/>
    </source>
</evidence>
<accession>E5B922</accession>
<organism evidence="1">
    <name type="scientific">Erwinia amylovora ATCC BAA-2158</name>
    <dbReference type="NCBI Taxonomy" id="889211"/>
    <lineage>
        <taxon>Bacteria</taxon>
        <taxon>Pseudomonadati</taxon>
        <taxon>Pseudomonadota</taxon>
        <taxon>Gammaproteobacteria</taxon>
        <taxon>Enterobacterales</taxon>
        <taxon>Erwiniaceae</taxon>
        <taxon>Erwinia</taxon>
    </lineage>
</organism>
<reference evidence="1" key="1">
    <citation type="journal article" date="2011" name="J. Bacteriol.">
        <title>Genome Sequence of an Erwinia amylovora Strain with Pathogenicity Restricted to Rubus Plants.</title>
        <authorList>
            <person name="Powney R."/>
            <person name="Smits T.H."/>
            <person name="Sawbridge T."/>
            <person name="Frey B."/>
            <person name="Blom J."/>
            <person name="Frey J.E."/>
            <person name="Plummer K.M."/>
            <person name="Beer S.V."/>
            <person name="Luck J."/>
            <person name="Duffy B."/>
            <person name="Rodoni B."/>
        </authorList>
    </citation>
    <scope>NUCLEOTIDE SEQUENCE</scope>
    <source>
        <strain evidence="1">ATCC BAA-2158</strain>
    </source>
</reference>
<gene>
    <name evidence="1" type="ORF">EAIL5_3158</name>
</gene>
<name>E5B922_ERWAM</name>
<dbReference type="AlphaFoldDB" id="E5B922"/>
<dbReference type="EMBL" id="FR719196">
    <property type="protein sequence ID" value="CBX81978.1"/>
    <property type="molecule type" value="Genomic_DNA"/>
</dbReference>
<protein>
    <submittedName>
        <fullName evidence="1">Uncharacterized protein</fullName>
    </submittedName>
</protein>
<sequence>MSTLSPSNGRFLSVQPCQIVTCKTNEMHLSCGVDLTGLGDVKRLGVWVNALPLQLRGSSASALLAGGMTHRCCASP</sequence>